<dbReference type="InterPro" id="IPR016047">
    <property type="entry name" value="M23ase_b-sheet_dom"/>
</dbReference>
<evidence type="ECO:0000256" key="1">
    <source>
        <dbReference type="ARBA" id="ARBA00022729"/>
    </source>
</evidence>
<keyword evidence="2" id="KW-0175">Coiled coil</keyword>
<keyword evidence="4" id="KW-0812">Transmembrane</keyword>
<dbReference type="RefSeq" id="WP_233697007.1">
    <property type="nucleotide sequence ID" value="NZ_JAJNBZ010000008.1"/>
</dbReference>
<dbReference type="PANTHER" id="PTHR21666">
    <property type="entry name" value="PEPTIDASE-RELATED"/>
    <property type="match status" value="1"/>
</dbReference>
<accession>A0ABS8YDZ6</accession>
<name>A0ABS8YDZ6_9BACL</name>
<feature type="region of interest" description="Disordered" evidence="3">
    <location>
        <begin position="114"/>
        <end position="138"/>
    </location>
</feature>
<dbReference type="InterPro" id="IPR050570">
    <property type="entry name" value="Cell_wall_metabolism_enzyme"/>
</dbReference>
<reference evidence="6 7" key="1">
    <citation type="submission" date="2021-11" db="EMBL/GenBank/DDBJ databases">
        <title>Draft genome sequence of Paenibacillus profundus YoMME, a new Gram-positive bacteria with exoelectrogenic properties.</title>
        <authorList>
            <person name="Hubenova Y."/>
            <person name="Hubenova E."/>
            <person name="Manasiev Y."/>
            <person name="Peykov S."/>
            <person name="Mitov M."/>
        </authorList>
    </citation>
    <scope>NUCLEOTIDE SEQUENCE [LARGE SCALE GENOMIC DNA]</scope>
    <source>
        <strain evidence="6 7">YoMME</strain>
    </source>
</reference>
<proteinExistence type="predicted"/>
<feature type="compositionally biased region" description="Polar residues" evidence="3">
    <location>
        <begin position="114"/>
        <end position="125"/>
    </location>
</feature>
<organism evidence="6 7">
    <name type="scientific">Paenibacillus profundus</name>
    <dbReference type="NCBI Taxonomy" id="1173085"/>
    <lineage>
        <taxon>Bacteria</taxon>
        <taxon>Bacillati</taxon>
        <taxon>Bacillota</taxon>
        <taxon>Bacilli</taxon>
        <taxon>Bacillales</taxon>
        <taxon>Paenibacillaceae</taxon>
        <taxon>Paenibacillus</taxon>
    </lineage>
</organism>
<evidence type="ECO:0000259" key="5">
    <source>
        <dbReference type="Pfam" id="PF01551"/>
    </source>
</evidence>
<dbReference type="InterPro" id="IPR011055">
    <property type="entry name" value="Dup_hybrid_motif"/>
</dbReference>
<gene>
    <name evidence="6" type="ORF">LQV63_12945</name>
</gene>
<sequence>MARSDDRSWTWMLIRGANRPAIQYRLPKAIVMLVTFVIILIFLTLLISFVIQRATIHYTLTQVEQLQSDLTQKERQLAEMNRQLSVITASSNQMKERMDKVAQWERQLRSYLHVSSKTDTPSTRKSPPPASNERPFAQLPGLMPVGGEFIESVLPPQRLSSTSGRTQSLLAEHPALAMWYDSHRQLKQMERTWKEWDTQIPLLLEQADSFKKKLDATPTLWPTESTRITSVFGDRDDPFHRSNAFHAGLDISGNTGDSIYAAAEGEVIESDVDELKGNFIIIKHQSGLSTRYLHMNKRVAQRGDKVIKGQIIGEVGSTGRSTGPHLHFEIRQSDQAIDPEGYISPP</sequence>
<keyword evidence="4" id="KW-0472">Membrane</keyword>
<dbReference type="Proteomes" id="UP001199916">
    <property type="component" value="Unassembled WGS sequence"/>
</dbReference>
<dbReference type="PANTHER" id="PTHR21666:SF289">
    <property type="entry name" value="L-ALA--D-GLU ENDOPEPTIDASE"/>
    <property type="match status" value="1"/>
</dbReference>
<keyword evidence="1" id="KW-0732">Signal</keyword>
<dbReference type="Gene3D" id="2.70.70.10">
    <property type="entry name" value="Glucose Permease (Domain IIA)"/>
    <property type="match status" value="1"/>
</dbReference>
<dbReference type="Pfam" id="PF01551">
    <property type="entry name" value="Peptidase_M23"/>
    <property type="match status" value="1"/>
</dbReference>
<comment type="caution">
    <text evidence="6">The sequence shown here is derived from an EMBL/GenBank/DDBJ whole genome shotgun (WGS) entry which is preliminary data.</text>
</comment>
<feature type="coiled-coil region" evidence="2">
    <location>
        <begin position="63"/>
        <end position="90"/>
    </location>
</feature>
<evidence type="ECO:0000256" key="4">
    <source>
        <dbReference type="SAM" id="Phobius"/>
    </source>
</evidence>
<dbReference type="CDD" id="cd12797">
    <property type="entry name" value="M23_peptidase"/>
    <property type="match status" value="1"/>
</dbReference>
<evidence type="ECO:0000256" key="2">
    <source>
        <dbReference type="SAM" id="Coils"/>
    </source>
</evidence>
<dbReference type="EMBL" id="JAJNBZ010000008">
    <property type="protein sequence ID" value="MCE5170218.1"/>
    <property type="molecule type" value="Genomic_DNA"/>
</dbReference>
<keyword evidence="7" id="KW-1185">Reference proteome</keyword>
<evidence type="ECO:0000256" key="3">
    <source>
        <dbReference type="SAM" id="MobiDB-lite"/>
    </source>
</evidence>
<dbReference type="SUPFAM" id="SSF51261">
    <property type="entry name" value="Duplicated hybrid motif"/>
    <property type="match status" value="1"/>
</dbReference>
<evidence type="ECO:0000313" key="6">
    <source>
        <dbReference type="EMBL" id="MCE5170218.1"/>
    </source>
</evidence>
<protein>
    <submittedName>
        <fullName evidence="6">M23 family metallopeptidase</fullName>
    </submittedName>
</protein>
<feature type="domain" description="M23ase beta-sheet core" evidence="5">
    <location>
        <begin position="245"/>
        <end position="339"/>
    </location>
</feature>
<keyword evidence="4" id="KW-1133">Transmembrane helix</keyword>
<feature type="transmembrane region" description="Helical" evidence="4">
    <location>
        <begin position="29"/>
        <end position="51"/>
    </location>
</feature>
<evidence type="ECO:0000313" key="7">
    <source>
        <dbReference type="Proteomes" id="UP001199916"/>
    </source>
</evidence>